<reference evidence="1" key="1">
    <citation type="submission" date="2022-11" db="EMBL/GenBank/DDBJ databases">
        <title>Role of the vibriolysin VemA secreted by the emergent pathogen Vibrio europaeus in the colonization of Manila clam mucus.</title>
        <authorList>
            <person name="Martinez C."/>
            <person name="Rodriguez S."/>
            <person name="Vences A."/>
            <person name="Barja J.L."/>
            <person name="Toranzo A.E."/>
            <person name="Dubert J."/>
        </authorList>
    </citation>
    <scope>NUCLEOTIDE SEQUENCE</scope>
    <source>
        <strain evidence="1">3454</strain>
    </source>
</reference>
<proteinExistence type="predicted"/>
<dbReference type="Gene3D" id="3.40.50.300">
    <property type="entry name" value="P-loop containing nucleotide triphosphate hydrolases"/>
    <property type="match status" value="1"/>
</dbReference>
<dbReference type="SUPFAM" id="SSF52540">
    <property type="entry name" value="P-loop containing nucleoside triphosphate hydrolases"/>
    <property type="match status" value="1"/>
</dbReference>
<organism evidence="1 2">
    <name type="scientific">Vibrio europaeus</name>
    <dbReference type="NCBI Taxonomy" id="300876"/>
    <lineage>
        <taxon>Bacteria</taxon>
        <taxon>Pseudomonadati</taxon>
        <taxon>Pseudomonadota</taxon>
        <taxon>Gammaproteobacteria</taxon>
        <taxon>Vibrionales</taxon>
        <taxon>Vibrionaceae</taxon>
        <taxon>Vibrio</taxon>
        <taxon>Vibrio oreintalis group</taxon>
    </lineage>
</organism>
<gene>
    <name evidence="1" type="ORF">OPW20_10255</name>
</gene>
<dbReference type="RefSeq" id="WP_272236433.1">
    <property type="nucleotide sequence ID" value="NZ_JAPFIM010000021.1"/>
</dbReference>
<accession>A0ABT5GT60</accession>
<evidence type="ECO:0000313" key="2">
    <source>
        <dbReference type="Proteomes" id="UP001150001"/>
    </source>
</evidence>
<comment type="caution">
    <text evidence="1">The sequence shown here is derived from an EMBL/GenBank/DDBJ whole genome shotgun (WGS) entry which is preliminary data.</text>
</comment>
<keyword evidence="2" id="KW-1185">Reference proteome</keyword>
<evidence type="ECO:0000313" key="1">
    <source>
        <dbReference type="EMBL" id="MDC5740451.1"/>
    </source>
</evidence>
<dbReference type="Proteomes" id="UP001150001">
    <property type="component" value="Unassembled WGS sequence"/>
</dbReference>
<name>A0ABT5GT60_9VIBR</name>
<sequence>MSDGYQALKGFEYQATVNLDLIIKYFNHSNENISLRPEGEDDLVIMPEKEGTSHFFQIKKPKETESGVLKNEPWTLTEIVHGLLVGTFERLNGNQHRQTWILGDEVNIDVHKLLSCKLIVDGRNSNEYIRALHLLAKQRSKIVPRTHSDRRSLNLWKPESKYTPNSLMASFEKRLKTSCIPQDQIDQYKIEVNRLHEVLPSVLQRTSVEVVYGTDQEVRDRIQYELKEKYKLDWEVSKNTLLPCLRNFVSTVSSQRGRIIKKSDFEAEVRNIWPRMTMVCSPQSIQETDIRRTKLVDKVLSDVQLGALEVIGISGSGKTTLASEIIERVELESTPTKAIYLAVRSDRDFRDVISGIAFNLRNSGVDGLLPIAVNYQSSDESSLLKSAKFLSSINIDLLCIIDLVDGQCSNTFSRELAIFLENLSGNNSKFIVMGQSSSFHYLSALQKKKLKLPETINMAGFSFDEFIELSEKLCPHLSSERAVLFEVYNALTASRSSMLYARLANLVASCRSLEEMQGLAKLPADEVLQEADRLKYNLLRSDVKRTADKLFCFMLPFQEKQASGIFTSDRVREAIIELVKYGLLRKLDNNHYEFHETTRRGMESLTPPEIKISTHAKLADYYESIGDIVAMVYHLEQSGRHVEAKKLAKEQFLSGNSRAGLEAYVKKHKLVTSSEIVGLIFETTNLGNSYMLPKMLDDLGNSDTANLILERLKEDPSILSSNFQKTWQITEAIQLCDCSKLYELVKIALTQPTYTDKPDALEYIVQGVRNPKSPLISSELKELFKNQKNEIKIKIVPLFLLDKRREILSEVFSFLYAYEEPLDIRSNGLQSSVINNLKIDDLAEVEEFLSAIPIPQCFNTMLLHKSPNLGLLESYIWNRRYIIKPLCVDFVRSDSVNENALINALRVLLFLQDENVLLFRDKVLTDKDRLGSLAQIIPSIYPNGIKLSKHQEKMLNPDIQLEKRVADFIVFYQAGGDIDSIYGQLIQADADNTEVWKNLILIASMLKPSIAAISILEEKLAEDHEAFSDSKLAPIICRLGELPGADVDEFLLRILGTHEDIAIMSCLSLQTRRLKQALPMLLGICRERSETHLGKMALVAAIASYPNDIADFKDIWPMYPDMEIWRCILIGRLKALNEADWLVQIITDTSKHWQVRRAAILASGNLPYEASLEKIYRFVLGERSSLLVDYHPSLLMHNILTTIVLEERSGLLRFFMRGRREFAVFWGEIFQGQAAGSLFEVDKDAGQKTAFWLYDRLEHYGWPTNDHAQDCVLNELHIPVLQAAVLRGLRLSGRTDLIEDLLPSTKSEWLLMRILCELGKVPNRTQADIDRYKVLMSKGVLNKSIPASNCLKNMSISGSEASQREVGVESENIESTVLDYEQIRSIISSEKSAQHPSWGIGSLSPEEFLELVRELDPKNDYETNISLTTPALTLGESGPTIRSSQLSSIDKNKNVRELLRPLLASKNIFGFEVHWHSSLLSGEGESYSHVSEQYFLAFLDALVVHKNSDLLYLELEKRSDLILPALGKVSYQPSVAKIIDSRIVPYLLKYANSGSDDMLESLCYLAACVTSLKIDCVLERLFLRWVNRFDRDSIVLQHYHNTPLWRAFNSLRKHPRFTKIPNYDIRLMEILPCNMAWYSQDYIINALSTSRKSYITLETRLMKSAPFEHYGRDEVDRLSDAAESLFSEVESRVNNSSCI</sequence>
<protein>
    <submittedName>
        <fullName evidence="1">DUF4297 domain-containing protein</fullName>
    </submittedName>
</protein>
<dbReference type="EMBL" id="JAPFIT010000013">
    <property type="protein sequence ID" value="MDC5740451.1"/>
    <property type="molecule type" value="Genomic_DNA"/>
</dbReference>
<dbReference type="InterPro" id="IPR027417">
    <property type="entry name" value="P-loop_NTPase"/>
</dbReference>